<dbReference type="Proteomes" id="UP000789831">
    <property type="component" value="Unassembled WGS sequence"/>
</dbReference>
<evidence type="ECO:0000313" key="1">
    <source>
        <dbReference type="EMBL" id="CAG8589191.1"/>
    </source>
</evidence>
<organism evidence="1 2">
    <name type="scientific">Ambispora gerdemannii</name>
    <dbReference type="NCBI Taxonomy" id="144530"/>
    <lineage>
        <taxon>Eukaryota</taxon>
        <taxon>Fungi</taxon>
        <taxon>Fungi incertae sedis</taxon>
        <taxon>Mucoromycota</taxon>
        <taxon>Glomeromycotina</taxon>
        <taxon>Glomeromycetes</taxon>
        <taxon>Archaeosporales</taxon>
        <taxon>Ambisporaceae</taxon>
        <taxon>Ambispora</taxon>
    </lineage>
</organism>
<reference evidence="1" key="1">
    <citation type="submission" date="2021-06" db="EMBL/GenBank/DDBJ databases">
        <authorList>
            <person name="Kallberg Y."/>
            <person name="Tangrot J."/>
            <person name="Rosling A."/>
        </authorList>
    </citation>
    <scope>NUCLEOTIDE SEQUENCE</scope>
    <source>
        <strain evidence="1">MT106</strain>
    </source>
</reference>
<gene>
    <name evidence="1" type="ORF">AGERDE_LOCUS8519</name>
</gene>
<evidence type="ECO:0000313" key="2">
    <source>
        <dbReference type="Proteomes" id="UP000789831"/>
    </source>
</evidence>
<proteinExistence type="predicted"/>
<keyword evidence="2" id="KW-1185">Reference proteome</keyword>
<comment type="caution">
    <text evidence="1">The sequence shown here is derived from an EMBL/GenBank/DDBJ whole genome shotgun (WGS) entry which is preliminary data.</text>
</comment>
<name>A0A9N9C696_9GLOM</name>
<accession>A0A9N9C696</accession>
<dbReference type="AlphaFoldDB" id="A0A9N9C696"/>
<sequence>MAANNEAEYTKKFACDIVCDPDDKATKKPVDLGLTYSNGAALIIKWLTMNPEGIGTLPDKKENQQFAAQVNKIHDEVQNGWTYEGEFTNYEKLNTGHTSKALFGKLKVNCSSFNPLKNYSFNPLRVDEYSNNFNEIRLPPKDQYELKCILDRIINLASEDRDVKGFITINYYKKGGKAPQIQAKYVGFYVNKKTATITLLGQQSGLFEYKPVNGLDNDMTTSFLALIVLKEVFVFDYQHETKNFAGLTVSAGYSNG</sequence>
<protein>
    <submittedName>
        <fullName evidence="1">44_t:CDS:1</fullName>
    </submittedName>
</protein>
<dbReference type="EMBL" id="CAJVPL010001830">
    <property type="protein sequence ID" value="CAG8589191.1"/>
    <property type="molecule type" value="Genomic_DNA"/>
</dbReference>